<dbReference type="RefSeq" id="WP_241370278.1">
    <property type="nucleotide sequence ID" value="NZ_JAKZFC010000006.1"/>
</dbReference>
<reference evidence="4 5" key="1">
    <citation type="submission" date="2022-03" db="EMBL/GenBank/DDBJ databases">
        <authorList>
            <person name="Jo J.-H."/>
            <person name="Im W.-T."/>
        </authorList>
    </citation>
    <scope>NUCLEOTIDE SEQUENCE [LARGE SCALE GENOMIC DNA]</scope>
    <source>
        <strain evidence="4 5">MA9</strain>
    </source>
</reference>
<feature type="domain" description="DUF4179" evidence="2">
    <location>
        <begin position="29"/>
        <end position="122"/>
    </location>
</feature>
<keyword evidence="1" id="KW-0472">Membrane</keyword>
<dbReference type="Gene3D" id="2.60.40.1630">
    <property type="entry name" value="bacillus anthracis domain"/>
    <property type="match status" value="1"/>
</dbReference>
<dbReference type="Pfam" id="PF13786">
    <property type="entry name" value="DUF4179"/>
    <property type="match status" value="1"/>
</dbReference>
<comment type="caution">
    <text evidence="4">The sequence shown here is derived from an EMBL/GenBank/DDBJ whole genome shotgun (WGS) entry which is preliminary data.</text>
</comment>
<dbReference type="Pfam" id="PF18705">
    <property type="entry name" value="DUF5643"/>
    <property type="match status" value="1"/>
</dbReference>
<feature type="transmembrane region" description="Helical" evidence="1">
    <location>
        <begin position="33"/>
        <end position="53"/>
    </location>
</feature>
<evidence type="ECO:0000313" key="4">
    <source>
        <dbReference type="EMBL" id="MCH7323103.1"/>
    </source>
</evidence>
<organism evidence="4 5">
    <name type="scientific">Solibacillus palustris</name>
    <dbReference type="NCBI Taxonomy" id="2908203"/>
    <lineage>
        <taxon>Bacteria</taxon>
        <taxon>Bacillati</taxon>
        <taxon>Bacillota</taxon>
        <taxon>Bacilli</taxon>
        <taxon>Bacillales</taxon>
        <taxon>Caryophanaceae</taxon>
        <taxon>Solibacillus</taxon>
    </lineage>
</organism>
<gene>
    <name evidence="4" type="ORF">LZ480_14585</name>
</gene>
<evidence type="ECO:0000313" key="5">
    <source>
        <dbReference type="Proteomes" id="UP001316087"/>
    </source>
</evidence>
<keyword evidence="1" id="KW-1133">Transmembrane helix</keyword>
<keyword evidence="5" id="KW-1185">Reference proteome</keyword>
<evidence type="ECO:0000256" key="1">
    <source>
        <dbReference type="SAM" id="Phobius"/>
    </source>
</evidence>
<feature type="domain" description="DUF5643" evidence="3">
    <location>
        <begin position="207"/>
        <end position="316"/>
    </location>
</feature>
<dbReference type="InterPro" id="IPR025436">
    <property type="entry name" value="DUF4179"/>
</dbReference>
<dbReference type="EMBL" id="JAKZFC010000006">
    <property type="protein sequence ID" value="MCH7323103.1"/>
    <property type="molecule type" value="Genomic_DNA"/>
</dbReference>
<evidence type="ECO:0000259" key="3">
    <source>
        <dbReference type="Pfam" id="PF18705"/>
    </source>
</evidence>
<sequence length="420" mass="47582">MNEAPKIPKQALQAQRQAVLAQVRREQIRKKQFVITATSALLAFVIFVFSVRLSPTIANYVAKIPGFEPIVEMISYNKGLKDIMQHEYYEEIGMMITKNQLTATLVGVIADETGMMISYEIDAPFDLSTINLTEIYILQNGEPIGTSHSYGWVSDKPTKHIESVITATSQEAISYNNNNFDLVLHFNDEHNTVITLPFELQQPIAPTKVYTIDQTLEVQEQKFTVNQVAISPLTTAIDITVDPTNSMRILAFDDLKLIDENGEEWARIENGLTATGALEDGKIRYYMQSNYFRIPKELTLEIGEIHALPKGQDIIEVDFAKERILYQPDIVDWQITVQGKTVTVEADHYEGEGRTLLFTAYDQYGNEIPSGEQSWHDIEYGLHASYTYDDAPYEAPVKIDINYYPNPIGSHLILPIFSNK</sequence>
<dbReference type="Proteomes" id="UP001316087">
    <property type="component" value="Unassembled WGS sequence"/>
</dbReference>
<name>A0ABS9UFG8_9BACL</name>
<protein>
    <submittedName>
        <fullName evidence="4">DUF4179 domain-containing protein</fullName>
    </submittedName>
</protein>
<dbReference type="InterPro" id="IPR040680">
    <property type="entry name" value="DUF5643"/>
</dbReference>
<keyword evidence="1" id="KW-0812">Transmembrane</keyword>
<proteinExistence type="predicted"/>
<accession>A0ABS9UFG8</accession>
<evidence type="ECO:0000259" key="2">
    <source>
        <dbReference type="Pfam" id="PF13786"/>
    </source>
</evidence>